<dbReference type="Proteomes" id="UP001284601">
    <property type="component" value="Unassembled WGS sequence"/>
</dbReference>
<dbReference type="PROSITE" id="PS00211">
    <property type="entry name" value="ABC_TRANSPORTER_1"/>
    <property type="match status" value="1"/>
</dbReference>
<dbReference type="InterPro" id="IPR014216">
    <property type="entry name" value="ABC_transptr_CydD"/>
</dbReference>
<evidence type="ECO:0000256" key="6">
    <source>
        <dbReference type="ARBA" id="ARBA00023136"/>
    </source>
</evidence>
<dbReference type="SMART" id="SM00382">
    <property type="entry name" value="AAA"/>
    <property type="match status" value="1"/>
</dbReference>
<organism evidence="10 11">
    <name type="scientific">Conexibacter stalactiti</name>
    <dbReference type="NCBI Taxonomy" id="1940611"/>
    <lineage>
        <taxon>Bacteria</taxon>
        <taxon>Bacillati</taxon>
        <taxon>Actinomycetota</taxon>
        <taxon>Thermoleophilia</taxon>
        <taxon>Solirubrobacterales</taxon>
        <taxon>Conexibacteraceae</taxon>
        <taxon>Conexibacter</taxon>
    </lineage>
</organism>
<dbReference type="CDD" id="cd03228">
    <property type="entry name" value="ABCC_MRP_Like"/>
    <property type="match status" value="1"/>
</dbReference>
<dbReference type="Pfam" id="PF00005">
    <property type="entry name" value="ABC_tran"/>
    <property type="match status" value="1"/>
</dbReference>
<dbReference type="PROSITE" id="PS50929">
    <property type="entry name" value="ABC_TM1F"/>
    <property type="match status" value="1"/>
</dbReference>
<keyword evidence="5 7" id="KW-1133">Transmembrane helix</keyword>
<feature type="transmembrane region" description="Helical" evidence="7">
    <location>
        <begin position="247"/>
        <end position="272"/>
    </location>
</feature>
<evidence type="ECO:0000259" key="8">
    <source>
        <dbReference type="PROSITE" id="PS50893"/>
    </source>
</evidence>
<evidence type="ECO:0000256" key="7">
    <source>
        <dbReference type="SAM" id="Phobius"/>
    </source>
</evidence>
<keyword evidence="6 7" id="KW-0472">Membrane</keyword>
<comment type="subcellular location">
    <subcellularLocation>
        <location evidence="1">Cell membrane</location>
        <topology evidence="1">Multi-pass membrane protein</topology>
    </subcellularLocation>
</comment>
<dbReference type="InterPro" id="IPR003439">
    <property type="entry name" value="ABC_transporter-like_ATP-bd"/>
</dbReference>
<evidence type="ECO:0000256" key="2">
    <source>
        <dbReference type="ARBA" id="ARBA00022692"/>
    </source>
</evidence>
<protein>
    <submittedName>
        <fullName evidence="10">Thiol reductant ABC exporter subunit CydD</fullName>
    </submittedName>
</protein>
<dbReference type="PANTHER" id="PTHR24221:SF590">
    <property type="entry name" value="COMPONENT LINKED WITH THE ASSEMBLY OF CYTOCHROME' TRANSPORT TRANSMEMBRANE ATP-BINDING PROTEIN ABC TRANSPORTER CYDD-RELATED"/>
    <property type="match status" value="1"/>
</dbReference>
<keyword evidence="11" id="KW-1185">Reference proteome</keyword>
<feature type="domain" description="ABC transmembrane type-1" evidence="9">
    <location>
        <begin position="27"/>
        <end position="310"/>
    </location>
</feature>
<dbReference type="InterPro" id="IPR003593">
    <property type="entry name" value="AAA+_ATPase"/>
</dbReference>
<keyword evidence="3" id="KW-0547">Nucleotide-binding</keyword>
<dbReference type="Gene3D" id="3.40.50.300">
    <property type="entry name" value="P-loop containing nucleotide triphosphate hydrolases"/>
    <property type="match status" value="1"/>
</dbReference>
<evidence type="ECO:0000259" key="9">
    <source>
        <dbReference type="PROSITE" id="PS50929"/>
    </source>
</evidence>
<feature type="domain" description="ABC transporter" evidence="8">
    <location>
        <begin position="348"/>
        <end position="602"/>
    </location>
</feature>
<comment type="caution">
    <text evidence="10">The sequence shown here is derived from an EMBL/GenBank/DDBJ whole genome shotgun (WGS) entry which is preliminary data.</text>
</comment>
<evidence type="ECO:0000256" key="5">
    <source>
        <dbReference type="ARBA" id="ARBA00022989"/>
    </source>
</evidence>
<dbReference type="PROSITE" id="PS50893">
    <property type="entry name" value="ABC_TRANSPORTER_2"/>
    <property type="match status" value="1"/>
</dbReference>
<dbReference type="EMBL" id="JAWSTH010000076">
    <property type="protein sequence ID" value="MDW5597158.1"/>
    <property type="molecule type" value="Genomic_DNA"/>
</dbReference>
<evidence type="ECO:0000256" key="3">
    <source>
        <dbReference type="ARBA" id="ARBA00022741"/>
    </source>
</evidence>
<name>A0ABU4HV46_9ACTN</name>
<evidence type="ECO:0000256" key="4">
    <source>
        <dbReference type="ARBA" id="ARBA00022840"/>
    </source>
</evidence>
<dbReference type="SUPFAM" id="SSF52540">
    <property type="entry name" value="P-loop containing nucleoside triphosphate hydrolases"/>
    <property type="match status" value="1"/>
</dbReference>
<sequence length="609" mass="62158">MSTGAPGARAIHRRLLGLVPRARVLLAGAAAAGLTSAALLVVQALALAHAVDGAAFGGEDLAALRGTLLVLAGAVAGRALLAAVTEWLGRRAAELAMGELRHRVAVSVLAARPRRVEEARRGELATAAVHGVDALADYYAKAVPQLVLAAAVPPALVAVVLWHDPLVGVLLGLTLPLVVVFMVLVGRDSAARIGERRQALGVLGSHFLDVVRGLPTLRAHGRAEAQAATLGEVGERYRTESVAALRVAFLSALVLELLAMVGTAIAAAVVGVQLAEGALGFEAGLLVLLLAPEVYAPLRLAGQRFHAAEDGAQAAQTLLEFTEGGSSGEFWSLGDQNSPLLDPARSGMRLRGVRVAGGTGRAPALDGLDASFEPGTLTALVGPSGAGKSTLLRLLARLAEPDEGCVECGDAELGALSREAWWRQVAWLPQRPALLRGPLRETLTLQRPDASDAELALALARAGAWEVVEELAGGAAGVSSAGGSLTSAGLAHALVTPVGADGRGLSGGQRQRLALAGALVSRAPLLLLDEPTAHLDLRSAGTAAAGIRAAAAGRTAIVATHDPQVMAVCDAVVELRGGRAVGAAGRERLERAGLVVARSSHERKARAVA</sequence>
<dbReference type="InterPro" id="IPR017871">
    <property type="entry name" value="ABC_transporter-like_CS"/>
</dbReference>
<feature type="transmembrane region" description="Helical" evidence="7">
    <location>
        <begin position="66"/>
        <end position="88"/>
    </location>
</feature>
<dbReference type="CDD" id="cd18584">
    <property type="entry name" value="ABC_6TM_AarD_CydD"/>
    <property type="match status" value="1"/>
</dbReference>
<proteinExistence type="predicted"/>
<keyword evidence="4" id="KW-0067">ATP-binding</keyword>
<keyword evidence="2 7" id="KW-0812">Transmembrane</keyword>
<evidence type="ECO:0000313" key="11">
    <source>
        <dbReference type="Proteomes" id="UP001284601"/>
    </source>
</evidence>
<dbReference type="InterPro" id="IPR036640">
    <property type="entry name" value="ABC1_TM_sf"/>
</dbReference>
<reference evidence="11" key="1">
    <citation type="submission" date="2023-07" db="EMBL/GenBank/DDBJ databases">
        <title>Conexibacter stalactiti sp. nov., isolated from stalactites in a lava cave and emended description of the genus Conexibacter.</title>
        <authorList>
            <person name="Lee S.D."/>
        </authorList>
    </citation>
    <scope>NUCLEOTIDE SEQUENCE [LARGE SCALE GENOMIC DNA]</scope>
    <source>
        <strain evidence="11">KCTC 39840</strain>
    </source>
</reference>
<dbReference type="InterPro" id="IPR039421">
    <property type="entry name" value="Type_1_exporter"/>
</dbReference>
<evidence type="ECO:0000256" key="1">
    <source>
        <dbReference type="ARBA" id="ARBA00004651"/>
    </source>
</evidence>
<dbReference type="SUPFAM" id="SSF90123">
    <property type="entry name" value="ABC transporter transmembrane region"/>
    <property type="match status" value="1"/>
</dbReference>
<dbReference type="InterPro" id="IPR011527">
    <property type="entry name" value="ABC1_TM_dom"/>
</dbReference>
<dbReference type="RefSeq" id="WP_318599623.1">
    <property type="nucleotide sequence ID" value="NZ_JAWSTH010000076.1"/>
</dbReference>
<evidence type="ECO:0000313" key="10">
    <source>
        <dbReference type="EMBL" id="MDW5597158.1"/>
    </source>
</evidence>
<dbReference type="Pfam" id="PF00664">
    <property type="entry name" value="ABC_membrane"/>
    <property type="match status" value="1"/>
</dbReference>
<accession>A0ABU4HV46</accession>
<gene>
    <name evidence="10" type="primary">cydD</name>
    <name evidence="10" type="ORF">R7226_22620</name>
</gene>
<dbReference type="Gene3D" id="1.20.1560.10">
    <property type="entry name" value="ABC transporter type 1, transmembrane domain"/>
    <property type="match status" value="1"/>
</dbReference>
<feature type="transmembrane region" description="Helical" evidence="7">
    <location>
        <begin position="146"/>
        <end position="163"/>
    </location>
</feature>
<dbReference type="PANTHER" id="PTHR24221">
    <property type="entry name" value="ATP-BINDING CASSETTE SUB-FAMILY B"/>
    <property type="match status" value="1"/>
</dbReference>
<dbReference type="InterPro" id="IPR027417">
    <property type="entry name" value="P-loop_NTPase"/>
</dbReference>
<feature type="transmembrane region" description="Helical" evidence="7">
    <location>
        <begin position="169"/>
        <end position="187"/>
    </location>
</feature>
<dbReference type="NCBIfam" id="TIGR02857">
    <property type="entry name" value="CydD"/>
    <property type="match status" value="1"/>
</dbReference>
<reference evidence="10 11" key="2">
    <citation type="submission" date="2023-10" db="EMBL/GenBank/DDBJ databases">
        <authorList>
            <person name="Han X.F."/>
        </authorList>
    </citation>
    <scope>NUCLEOTIDE SEQUENCE [LARGE SCALE GENOMIC DNA]</scope>
    <source>
        <strain evidence="10 11">KCTC 39840</strain>
    </source>
</reference>